<evidence type="ECO:0000259" key="1">
    <source>
        <dbReference type="Pfam" id="PF13843"/>
    </source>
</evidence>
<gene>
    <name evidence="2" type="ORF">PYW07_000096</name>
</gene>
<dbReference type="PANTHER" id="PTHR46599">
    <property type="entry name" value="PIGGYBAC TRANSPOSABLE ELEMENT-DERIVED PROTEIN 4"/>
    <property type="match status" value="1"/>
</dbReference>
<dbReference type="EMBL" id="JARGEI010000001">
    <property type="protein sequence ID" value="KAJ8736825.1"/>
    <property type="molecule type" value="Genomic_DNA"/>
</dbReference>
<reference evidence="2" key="1">
    <citation type="submission" date="2023-03" db="EMBL/GenBank/DDBJ databases">
        <title>Chromosome-level genomes of two armyworms, Mythimna separata and Mythimna loreyi, provide insights into the biosynthesis and reception of sex pheromones.</title>
        <authorList>
            <person name="Zhao H."/>
        </authorList>
    </citation>
    <scope>NUCLEOTIDE SEQUENCE</scope>
    <source>
        <strain evidence="2">BeijingLab</strain>
        <tissue evidence="2">Pupa</tissue>
    </source>
</reference>
<proteinExistence type="predicted"/>
<dbReference type="InterPro" id="IPR029526">
    <property type="entry name" value="PGBD"/>
</dbReference>
<organism evidence="2 3">
    <name type="scientific">Mythimna separata</name>
    <name type="common">Oriental armyworm</name>
    <name type="synonym">Pseudaletia separata</name>
    <dbReference type="NCBI Taxonomy" id="271217"/>
    <lineage>
        <taxon>Eukaryota</taxon>
        <taxon>Metazoa</taxon>
        <taxon>Ecdysozoa</taxon>
        <taxon>Arthropoda</taxon>
        <taxon>Hexapoda</taxon>
        <taxon>Insecta</taxon>
        <taxon>Pterygota</taxon>
        <taxon>Neoptera</taxon>
        <taxon>Endopterygota</taxon>
        <taxon>Lepidoptera</taxon>
        <taxon>Glossata</taxon>
        <taxon>Ditrysia</taxon>
        <taxon>Noctuoidea</taxon>
        <taxon>Noctuidae</taxon>
        <taxon>Noctuinae</taxon>
        <taxon>Hadenini</taxon>
        <taxon>Mythimna</taxon>
    </lineage>
</organism>
<evidence type="ECO:0000313" key="3">
    <source>
        <dbReference type="Proteomes" id="UP001231518"/>
    </source>
</evidence>
<name>A0AAD8E1I9_MYTSE</name>
<comment type="caution">
    <text evidence="2">The sequence shown here is derived from an EMBL/GenBank/DDBJ whole genome shotgun (WGS) entry which is preliminary data.</text>
</comment>
<evidence type="ECO:0000313" key="2">
    <source>
        <dbReference type="EMBL" id="KAJ8736825.1"/>
    </source>
</evidence>
<dbReference type="AlphaFoldDB" id="A0AAD8E1I9"/>
<dbReference type="Pfam" id="PF13843">
    <property type="entry name" value="DDE_Tnp_1_7"/>
    <property type="match status" value="1"/>
</dbReference>
<accession>A0AAD8E1I9</accession>
<keyword evidence="3" id="KW-1185">Reference proteome</keyword>
<dbReference type="PANTHER" id="PTHR46599:SF3">
    <property type="entry name" value="PIGGYBAC TRANSPOSABLE ELEMENT-DERIVED PROTEIN 4"/>
    <property type="match status" value="1"/>
</dbReference>
<sequence length="77" mass="8795">MDNFYNSPLLARTLKAQKTDVMGTLRLNREFVNESLRNKNKANMQPGGVAFSQTRDMTITVWMDSNVVSLISTYHKV</sequence>
<protein>
    <recommendedName>
        <fullName evidence="1">PiggyBac transposable element-derived protein domain-containing protein</fullName>
    </recommendedName>
</protein>
<dbReference type="Proteomes" id="UP001231518">
    <property type="component" value="Chromosome 1"/>
</dbReference>
<feature type="domain" description="PiggyBac transposable element-derived protein" evidence="1">
    <location>
        <begin position="1"/>
        <end position="76"/>
    </location>
</feature>